<dbReference type="AlphaFoldDB" id="A0A372M421"/>
<protein>
    <submittedName>
        <fullName evidence="2">Phosphoribosylglycinamide synthetase</fullName>
    </submittedName>
</protein>
<dbReference type="Proteomes" id="UP000263094">
    <property type="component" value="Unassembled WGS sequence"/>
</dbReference>
<dbReference type="OrthoDB" id="6964321at2"/>
<evidence type="ECO:0000313" key="2">
    <source>
        <dbReference type="EMBL" id="RFU85213.1"/>
    </source>
</evidence>
<dbReference type="Gene3D" id="3.30.470.20">
    <property type="entry name" value="ATP-grasp fold, B domain"/>
    <property type="match status" value="1"/>
</dbReference>
<evidence type="ECO:0000259" key="1">
    <source>
        <dbReference type="Pfam" id="PF18603"/>
    </source>
</evidence>
<dbReference type="SUPFAM" id="SSF56059">
    <property type="entry name" value="Glutathione synthetase ATP-binding domain-like"/>
    <property type="match status" value="1"/>
</dbReference>
<dbReference type="InterPro" id="IPR040570">
    <property type="entry name" value="LAL_C2"/>
</dbReference>
<organism evidence="2 3">
    <name type="scientific">Streptomyces triticagri</name>
    <dbReference type="NCBI Taxonomy" id="2293568"/>
    <lineage>
        <taxon>Bacteria</taxon>
        <taxon>Bacillati</taxon>
        <taxon>Actinomycetota</taxon>
        <taxon>Actinomycetes</taxon>
        <taxon>Kitasatosporales</taxon>
        <taxon>Streptomycetaceae</taxon>
        <taxon>Streptomyces</taxon>
    </lineage>
</organism>
<feature type="domain" description="L-amino acid ligase C-terminal" evidence="1">
    <location>
        <begin position="256"/>
        <end position="326"/>
    </location>
</feature>
<reference evidence="2 3" key="1">
    <citation type="submission" date="2018-08" db="EMBL/GenBank/DDBJ databases">
        <title>Isolation, diversity and antifungal activity of Actinobacteria from wheat.</title>
        <authorList>
            <person name="Han C."/>
        </authorList>
    </citation>
    <scope>NUCLEOTIDE SEQUENCE [LARGE SCALE GENOMIC DNA]</scope>
    <source>
        <strain evidence="2 3">NEAU-YY421</strain>
    </source>
</reference>
<evidence type="ECO:0000313" key="3">
    <source>
        <dbReference type="Proteomes" id="UP000263094"/>
    </source>
</evidence>
<sequence length="333" mass="36334">MSPLSSKSSRTRLLLAMPYHQLARKATETGFRVWSMWDPKLAEADLLPRIEAASEQLLLTSFTDESSLRRLIRSTASAWGVGTVLCFGDGPGSLSVVEEAWRLGLSPNPPEAYTRLRAHGRTPAPAPRLSVQTLTVAGRHHVVGVTAQRTSGPPHFVVTGYLHPAPLTDAERSATERLVVAWLDRSGYRFGPAQTEVALTSGGPEIISCRPHPGADRIPLLIEVARGFDVETAIFEALLDKEPVVPAPFQYAEIGFFLLPEGRLETYTGTENIAVTPWVRGARFPYGSGDLVPPLTDPRARRGYVVVEGDSPQLTGDRVRQAREDLMADIQPA</sequence>
<keyword evidence="3" id="KW-1185">Reference proteome</keyword>
<dbReference type="EMBL" id="QUAK01000100">
    <property type="protein sequence ID" value="RFU85213.1"/>
    <property type="molecule type" value="Genomic_DNA"/>
</dbReference>
<accession>A0A372M421</accession>
<name>A0A372M421_9ACTN</name>
<dbReference type="Pfam" id="PF18603">
    <property type="entry name" value="LAL_C2"/>
    <property type="match status" value="1"/>
</dbReference>
<comment type="caution">
    <text evidence="2">The sequence shown here is derived from an EMBL/GenBank/DDBJ whole genome shotgun (WGS) entry which is preliminary data.</text>
</comment>
<dbReference type="RefSeq" id="WP_128557174.1">
    <property type="nucleotide sequence ID" value="NZ_QUAK01000100.1"/>
</dbReference>
<gene>
    <name evidence="2" type="ORF">DY218_18530</name>
</gene>
<proteinExistence type="predicted"/>